<protein>
    <submittedName>
        <fullName evidence="3">HAP2-GCS1 domain-containing protein</fullName>
    </submittedName>
</protein>
<reference evidence="3" key="1">
    <citation type="submission" date="2016-06" db="UniProtKB">
        <authorList>
            <consortium name="WormBaseParasite"/>
        </authorList>
    </citation>
    <scope>IDENTIFICATION</scope>
</reference>
<dbReference type="Proteomes" id="UP000267606">
    <property type="component" value="Unassembled WGS sequence"/>
</dbReference>
<keyword evidence="2" id="KW-1185">Reference proteome</keyword>
<name>A0A183GYH9_9BILA</name>
<sequence>MIPLAKLPFFSRNGNIIVKDIICSDGSTCITDIYQYASDTTPRKMNCTSLQIYLMGSSKMLDSGFTFQYLLASSETLDSRSARIDDSRYLRSVILYDYLFSDCDAYSIDLEGKYICPISTVAANCKVCDQHHYHFTHSLIGQSGQPKYFRRITPQIIPNWQPLKNCPSTDLCLLPNCFCSK</sequence>
<accession>A0A183GYH9</accession>
<dbReference type="WBParaSite" id="OFLC_0000028801-mRNA-1">
    <property type="protein sequence ID" value="OFLC_0000028801-mRNA-1"/>
    <property type="gene ID" value="OFLC_0000028801"/>
</dbReference>
<proteinExistence type="predicted"/>
<organism evidence="3">
    <name type="scientific">Onchocerca flexuosa</name>
    <dbReference type="NCBI Taxonomy" id="387005"/>
    <lineage>
        <taxon>Eukaryota</taxon>
        <taxon>Metazoa</taxon>
        <taxon>Ecdysozoa</taxon>
        <taxon>Nematoda</taxon>
        <taxon>Chromadorea</taxon>
        <taxon>Rhabditida</taxon>
        <taxon>Spirurina</taxon>
        <taxon>Spiruromorpha</taxon>
        <taxon>Filarioidea</taxon>
        <taxon>Onchocercidae</taxon>
        <taxon>Onchocerca</taxon>
    </lineage>
</organism>
<gene>
    <name evidence="1" type="ORF">OFLC_LOCUS289</name>
</gene>
<evidence type="ECO:0000313" key="3">
    <source>
        <dbReference type="WBParaSite" id="OFLC_0000028801-mRNA-1"/>
    </source>
</evidence>
<evidence type="ECO:0000313" key="2">
    <source>
        <dbReference type="Proteomes" id="UP000267606"/>
    </source>
</evidence>
<dbReference type="AlphaFoldDB" id="A0A183GYH9"/>
<dbReference type="EMBL" id="UZAJ01000084">
    <property type="protein sequence ID" value="VDO25264.1"/>
    <property type="molecule type" value="Genomic_DNA"/>
</dbReference>
<evidence type="ECO:0000313" key="1">
    <source>
        <dbReference type="EMBL" id="VDO25264.1"/>
    </source>
</evidence>
<reference evidence="1 2" key="2">
    <citation type="submission" date="2018-11" db="EMBL/GenBank/DDBJ databases">
        <authorList>
            <consortium name="Pathogen Informatics"/>
        </authorList>
    </citation>
    <scope>NUCLEOTIDE SEQUENCE [LARGE SCALE GENOMIC DNA]</scope>
</reference>